<evidence type="ECO:0000313" key="8">
    <source>
        <dbReference type="WBParaSite" id="nRc.2.0.1.t16712-RA"/>
    </source>
</evidence>
<keyword evidence="4" id="KW-0472">Membrane</keyword>
<dbReference type="Gene3D" id="3.40.50.1820">
    <property type="entry name" value="alpha/beta hydrolase"/>
    <property type="match status" value="1"/>
</dbReference>
<feature type="chain" id="PRO_5038082166" evidence="5">
    <location>
        <begin position="21"/>
        <end position="942"/>
    </location>
</feature>
<proteinExistence type="inferred from homology"/>
<keyword evidence="2 5" id="KW-0732">Signal</keyword>
<feature type="region of interest" description="Disordered" evidence="3">
    <location>
        <begin position="712"/>
        <end position="731"/>
    </location>
</feature>
<dbReference type="Pfam" id="PF00135">
    <property type="entry name" value="COesterase"/>
    <property type="match status" value="1"/>
</dbReference>
<dbReference type="PANTHER" id="PTHR43903">
    <property type="entry name" value="NEUROLIGIN"/>
    <property type="match status" value="1"/>
</dbReference>
<dbReference type="SUPFAM" id="SSF53474">
    <property type="entry name" value="alpha/beta-Hydrolases"/>
    <property type="match status" value="1"/>
</dbReference>
<dbReference type="AlphaFoldDB" id="A0A915IRR1"/>
<sequence length="942" mass="104913">MKLVAFLLFFTIFERNSVFGQNVKILDTNFGKLKGRLLRLTLADGQTQVVEQYLGVPYGQPPLNDKRFVMPQTVGKWTNLPAKDATRFQPVCPQTMPSFWDKNVNDKAALKLEALNRMPEANFENMLNLASFLNEQSEDCLYLNIYVPERRDSKTNSLLPVMVLVHGESYDYGTGNAYNGSVLAAYGQILVVTLNYRLGALGFLSSGDPVCKGNWALADISCALQFLRTILTDFGGDPHSITLLGWEKGASLVNLLMSSPISAPADSRLFKRAVLLGGSALVNASIVENPGDYYRYLADGAGCPTYVLTETKKKEILTFHNITTCIRSRSVDNVTRAAQKIEPPTFLTSFGPVVDGIFINNEPSLVLENYASLFQGLDLMLGLTTNDAFGYLSQKETEFGIDVPKRDSMIKTYVRNLYHFHRREIFNAILDQYTDWTDPKFHPNIVRTSVLNTLSDGLYGAPIVKLARIHASSSQSQNNRYGNSQQQDKKKTFFFIFSHENRHVRRGNVQGAIRGEELIYFLGYPLIAEKLSRNSAGDSRSMYKTLKFDELDTVISQICLRYLANFVKNGDPNAPSQSRQSRDYSMEKFDRLLWAPFETDTRETFLRIGPDPRMEFFYRAHHVAFWNRFLPSLQESGRSEADVDHHLLSDHFLKSSYFGVVQPFSTDRPVIPIPPPPALPTPPPAEVTSKIRVTKLLGCFLFDEHYRNELKEKRQKDAQTKSTANGADPANAVPIQQGYYSTILSVTVAVGCALLILNILIFAGIYHQRDKHRKQTLAAKAQAAASTYQSYNQDGGGLGAPPGTYSLGSPITPQGSRMPIPPPPPAPLNGGQSMNNNGDGDLHPTLSSTMAPTLSHPRTPHHHFSQQSSSPQMIQQHQQLQNDTLMSHHLHHPFYAEQEPLLRRTMISPTCPRHGKQSSGTGGAGPGQGPQGGLVTMEEIQV</sequence>
<dbReference type="WBParaSite" id="nRc.2.0.1.t16712-RA">
    <property type="protein sequence ID" value="nRc.2.0.1.t16712-RA"/>
    <property type="gene ID" value="nRc.2.0.1.g16712"/>
</dbReference>
<evidence type="ECO:0000256" key="3">
    <source>
        <dbReference type="SAM" id="MobiDB-lite"/>
    </source>
</evidence>
<feature type="region of interest" description="Disordered" evidence="3">
    <location>
        <begin position="794"/>
        <end position="875"/>
    </location>
</feature>
<dbReference type="InterPro" id="IPR029058">
    <property type="entry name" value="AB_hydrolase_fold"/>
</dbReference>
<protein>
    <submittedName>
        <fullName evidence="8">Carboxylesterase type B domain-containing protein</fullName>
    </submittedName>
</protein>
<organism evidence="7 8">
    <name type="scientific">Romanomermis culicivorax</name>
    <name type="common">Nematode worm</name>
    <dbReference type="NCBI Taxonomy" id="13658"/>
    <lineage>
        <taxon>Eukaryota</taxon>
        <taxon>Metazoa</taxon>
        <taxon>Ecdysozoa</taxon>
        <taxon>Nematoda</taxon>
        <taxon>Enoplea</taxon>
        <taxon>Dorylaimia</taxon>
        <taxon>Mermithida</taxon>
        <taxon>Mermithoidea</taxon>
        <taxon>Mermithidae</taxon>
        <taxon>Romanomermis</taxon>
    </lineage>
</organism>
<evidence type="ECO:0000256" key="1">
    <source>
        <dbReference type="ARBA" id="ARBA00005964"/>
    </source>
</evidence>
<accession>A0A915IRR1</accession>
<evidence type="ECO:0000313" key="7">
    <source>
        <dbReference type="Proteomes" id="UP000887565"/>
    </source>
</evidence>
<keyword evidence="4" id="KW-1133">Transmembrane helix</keyword>
<feature type="compositionally biased region" description="Gly residues" evidence="3">
    <location>
        <begin position="920"/>
        <end position="932"/>
    </location>
</feature>
<keyword evidence="4" id="KW-0812">Transmembrane</keyword>
<evidence type="ECO:0000259" key="6">
    <source>
        <dbReference type="Pfam" id="PF00135"/>
    </source>
</evidence>
<comment type="similarity">
    <text evidence="1">Belongs to the type-B carboxylesterase/lipase family.</text>
</comment>
<evidence type="ECO:0000256" key="5">
    <source>
        <dbReference type="SAM" id="SignalP"/>
    </source>
</evidence>
<name>A0A915IRR1_ROMCU</name>
<dbReference type="PROSITE" id="PS00941">
    <property type="entry name" value="CARBOXYLESTERASE_B_2"/>
    <property type="match status" value="1"/>
</dbReference>
<feature type="transmembrane region" description="Helical" evidence="4">
    <location>
        <begin position="739"/>
        <end position="766"/>
    </location>
</feature>
<dbReference type="InterPro" id="IPR051093">
    <property type="entry name" value="Neuroligin/BSAL"/>
</dbReference>
<dbReference type="Proteomes" id="UP000887565">
    <property type="component" value="Unplaced"/>
</dbReference>
<evidence type="ECO:0000256" key="2">
    <source>
        <dbReference type="ARBA" id="ARBA00022729"/>
    </source>
</evidence>
<dbReference type="InterPro" id="IPR002018">
    <property type="entry name" value="CarbesteraseB"/>
</dbReference>
<evidence type="ECO:0000256" key="4">
    <source>
        <dbReference type="SAM" id="Phobius"/>
    </source>
</evidence>
<keyword evidence="7" id="KW-1185">Reference proteome</keyword>
<dbReference type="OMA" id="HQQHMQN"/>
<feature type="domain" description="Carboxylesterase type B" evidence="6">
    <location>
        <begin position="24"/>
        <end position="626"/>
    </location>
</feature>
<feature type="region of interest" description="Disordered" evidence="3">
    <location>
        <begin position="911"/>
        <end position="942"/>
    </location>
</feature>
<reference evidence="8" key="1">
    <citation type="submission" date="2022-11" db="UniProtKB">
        <authorList>
            <consortium name="WormBaseParasite"/>
        </authorList>
    </citation>
    <scope>IDENTIFICATION</scope>
</reference>
<dbReference type="InterPro" id="IPR019819">
    <property type="entry name" value="Carboxylesterase_B_CS"/>
</dbReference>
<feature type="compositionally biased region" description="Low complexity" evidence="3">
    <location>
        <begin position="865"/>
        <end position="875"/>
    </location>
</feature>
<feature type="signal peptide" evidence="5">
    <location>
        <begin position="1"/>
        <end position="20"/>
    </location>
</feature>
<feature type="compositionally biased region" description="Polar residues" evidence="3">
    <location>
        <begin position="806"/>
        <end position="815"/>
    </location>
</feature>